<feature type="transmembrane region" description="Helical" evidence="6">
    <location>
        <begin position="80"/>
        <end position="102"/>
    </location>
</feature>
<evidence type="ECO:0000256" key="5">
    <source>
        <dbReference type="ARBA" id="ARBA00023136"/>
    </source>
</evidence>
<sequence length="309" mass="31318">MSQGAAAPAKGAVGTTEAVALLVLAVVLFGTAWPAMKNGLADATPVWYAAARAAVSAIAALAMVVVLGRAALPARADWPIILSVGTGQLAGFFTLANLGLGYVPASRAVVLAYTTTIWLVPIGTLFLGERLGAWRLAGLVSGIAGVAVLFNPAALDWSDGRVLLGNLFLLAAALSWSLAIVHARVHRWHLSPLQVLPWQMAWAALLLTVVAMVAEPDGHVGWSATALVPLAYVAIIVGPTGTWATTTVSRALPTIVTSLGFLAAPAVGVVASTVALGEPVTLSLALGAGLVIGGAVLVSLSTLRPGAAR</sequence>
<evidence type="ECO:0000256" key="3">
    <source>
        <dbReference type="ARBA" id="ARBA00022692"/>
    </source>
</evidence>
<evidence type="ECO:0000259" key="7">
    <source>
        <dbReference type="Pfam" id="PF00892"/>
    </source>
</evidence>
<feature type="transmembrane region" description="Helical" evidence="6">
    <location>
        <begin position="12"/>
        <end position="34"/>
    </location>
</feature>
<feature type="transmembrane region" description="Helical" evidence="6">
    <location>
        <begin position="161"/>
        <end position="183"/>
    </location>
</feature>
<keyword evidence="2" id="KW-1003">Cell membrane</keyword>
<dbReference type="RefSeq" id="WP_123689520.1">
    <property type="nucleotide sequence ID" value="NZ_AP019700.1"/>
</dbReference>
<keyword evidence="9" id="KW-1185">Reference proteome</keyword>
<dbReference type="InterPro" id="IPR037185">
    <property type="entry name" value="EmrE-like"/>
</dbReference>
<feature type="domain" description="EamA" evidence="7">
    <location>
        <begin position="164"/>
        <end position="299"/>
    </location>
</feature>
<dbReference type="OrthoDB" id="7850605at2"/>
<keyword evidence="5 6" id="KW-0472">Membrane</keyword>
<name>A0A3N1MBY2_9PROT</name>
<feature type="transmembrane region" description="Helical" evidence="6">
    <location>
        <begin position="108"/>
        <end position="127"/>
    </location>
</feature>
<dbReference type="Pfam" id="PF00892">
    <property type="entry name" value="EamA"/>
    <property type="match status" value="2"/>
</dbReference>
<reference evidence="8 9" key="1">
    <citation type="submission" date="2018-11" db="EMBL/GenBank/DDBJ databases">
        <title>Genomic Encyclopedia of Type Strains, Phase IV (KMG-IV): sequencing the most valuable type-strain genomes for metagenomic binning, comparative biology and taxonomic classification.</title>
        <authorList>
            <person name="Goeker M."/>
        </authorList>
    </citation>
    <scope>NUCLEOTIDE SEQUENCE [LARGE SCALE GENOMIC DNA]</scope>
    <source>
        <strain evidence="8 9">DSM 5900</strain>
    </source>
</reference>
<feature type="transmembrane region" description="Helical" evidence="6">
    <location>
        <begin position="282"/>
        <end position="303"/>
    </location>
</feature>
<proteinExistence type="predicted"/>
<dbReference type="GO" id="GO:0005886">
    <property type="term" value="C:plasma membrane"/>
    <property type="evidence" value="ECO:0007669"/>
    <property type="project" value="UniProtKB-SubCell"/>
</dbReference>
<comment type="subcellular location">
    <subcellularLocation>
        <location evidence="1">Cell membrane</location>
        <topology evidence="1">Multi-pass membrane protein</topology>
    </subcellularLocation>
</comment>
<dbReference type="Proteomes" id="UP000278222">
    <property type="component" value="Unassembled WGS sequence"/>
</dbReference>
<evidence type="ECO:0000313" key="8">
    <source>
        <dbReference type="EMBL" id="ROQ00217.1"/>
    </source>
</evidence>
<gene>
    <name evidence="8" type="ORF">EDC65_2013</name>
</gene>
<evidence type="ECO:0000256" key="6">
    <source>
        <dbReference type="SAM" id="Phobius"/>
    </source>
</evidence>
<keyword evidence="4 6" id="KW-1133">Transmembrane helix</keyword>
<dbReference type="InterPro" id="IPR000620">
    <property type="entry name" value="EamA_dom"/>
</dbReference>
<dbReference type="PANTHER" id="PTHR32322">
    <property type="entry name" value="INNER MEMBRANE TRANSPORTER"/>
    <property type="match status" value="1"/>
</dbReference>
<feature type="domain" description="EamA" evidence="7">
    <location>
        <begin position="18"/>
        <end position="150"/>
    </location>
</feature>
<dbReference type="SUPFAM" id="SSF103481">
    <property type="entry name" value="Multidrug resistance efflux transporter EmrE"/>
    <property type="match status" value="2"/>
</dbReference>
<feature type="transmembrane region" description="Helical" evidence="6">
    <location>
        <begin position="251"/>
        <end position="276"/>
    </location>
</feature>
<protein>
    <submittedName>
        <fullName evidence="8">EamA-like transporter family protein</fullName>
    </submittedName>
</protein>
<dbReference type="EMBL" id="RJKX01000013">
    <property type="protein sequence ID" value="ROQ00217.1"/>
    <property type="molecule type" value="Genomic_DNA"/>
</dbReference>
<organism evidence="8 9">
    <name type="scientific">Stella humosa</name>
    <dbReference type="NCBI Taxonomy" id="94"/>
    <lineage>
        <taxon>Bacteria</taxon>
        <taxon>Pseudomonadati</taxon>
        <taxon>Pseudomonadota</taxon>
        <taxon>Alphaproteobacteria</taxon>
        <taxon>Rhodospirillales</taxon>
        <taxon>Stellaceae</taxon>
        <taxon>Stella</taxon>
    </lineage>
</organism>
<dbReference type="InterPro" id="IPR050638">
    <property type="entry name" value="AA-Vitamin_Transporters"/>
</dbReference>
<feature type="transmembrane region" description="Helical" evidence="6">
    <location>
        <begin position="46"/>
        <end position="68"/>
    </location>
</feature>
<keyword evidence="3 6" id="KW-0812">Transmembrane</keyword>
<evidence type="ECO:0000256" key="2">
    <source>
        <dbReference type="ARBA" id="ARBA00022475"/>
    </source>
</evidence>
<comment type="caution">
    <text evidence="8">The sequence shown here is derived from an EMBL/GenBank/DDBJ whole genome shotgun (WGS) entry which is preliminary data.</text>
</comment>
<dbReference type="AlphaFoldDB" id="A0A3N1MBY2"/>
<feature type="transmembrane region" description="Helical" evidence="6">
    <location>
        <begin position="195"/>
        <end position="214"/>
    </location>
</feature>
<feature type="transmembrane region" description="Helical" evidence="6">
    <location>
        <begin position="220"/>
        <end position="239"/>
    </location>
</feature>
<evidence type="ECO:0000313" key="9">
    <source>
        <dbReference type="Proteomes" id="UP000278222"/>
    </source>
</evidence>
<evidence type="ECO:0000256" key="1">
    <source>
        <dbReference type="ARBA" id="ARBA00004651"/>
    </source>
</evidence>
<feature type="transmembrane region" description="Helical" evidence="6">
    <location>
        <begin position="134"/>
        <end position="155"/>
    </location>
</feature>
<dbReference type="PANTHER" id="PTHR32322:SF18">
    <property type="entry name" value="S-ADENOSYLMETHIONINE_S-ADENOSYLHOMOCYSTEINE TRANSPORTER"/>
    <property type="match status" value="1"/>
</dbReference>
<accession>A0A3N1MBY2</accession>
<evidence type="ECO:0000256" key="4">
    <source>
        <dbReference type="ARBA" id="ARBA00022989"/>
    </source>
</evidence>